<evidence type="ECO:0000313" key="3">
    <source>
        <dbReference type="Proteomes" id="UP000054107"/>
    </source>
</evidence>
<name>A0A0B7NQL1_9FUNG</name>
<organism evidence="2 3">
    <name type="scientific">Parasitella parasitica</name>
    <dbReference type="NCBI Taxonomy" id="35722"/>
    <lineage>
        <taxon>Eukaryota</taxon>
        <taxon>Fungi</taxon>
        <taxon>Fungi incertae sedis</taxon>
        <taxon>Mucoromycota</taxon>
        <taxon>Mucoromycotina</taxon>
        <taxon>Mucoromycetes</taxon>
        <taxon>Mucorales</taxon>
        <taxon>Mucorineae</taxon>
        <taxon>Mucoraceae</taxon>
        <taxon>Parasitella</taxon>
    </lineage>
</organism>
<reference evidence="2 3" key="1">
    <citation type="submission" date="2014-09" db="EMBL/GenBank/DDBJ databases">
        <authorList>
            <person name="Ellenberger Sabrina"/>
        </authorList>
    </citation>
    <scope>NUCLEOTIDE SEQUENCE [LARGE SCALE GENOMIC DNA]</scope>
    <source>
        <strain evidence="2 3">CBS 412.66</strain>
    </source>
</reference>
<keyword evidence="3" id="KW-1185">Reference proteome</keyword>
<protein>
    <submittedName>
        <fullName evidence="2">Uncharacterized protein</fullName>
    </submittedName>
</protein>
<feature type="region of interest" description="Disordered" evidence="1">
    <location>
        <begin position="193"/>
        <end position="217"/>
    </location>
</feature>
<dbReference type="OrthoDB" id="2429120at2759"/>
<dbReference type="EMBL" id="LN733710">
    <property type="protein sequence ID" value="CEP17603.1"/>
    <property type="molecule type" value="Genomic_DNA"/>
</dbReference>
<accession>A0A0B7NQL1</accession>
<sequence>MIKQDKMDFLVIEVKCPNSNANDDLFKLSIELQILLLNRLANIGVDYPMVFGVAVHAPTMYRMVKFRSCFIPRDLNDFDVIRNTLASLSQLRDLVLSKVEQAQKSNAKISKSLTWIRDPVIDYKDSDYKLSSCSFTIAQNFDYYVASQTNKWNRSTTSHIERSEEMIPPVIIERKRQEINFYKIQLDSLHDEKTHTEPNQLLTRRNQRGNQNIDVSR</sequence>
<evidence type="ECO:0000313" key="2">
    <source>
        <dbReference type="EMBL" id="CEP17603.1"/>
    </source>
</evidence>
<evidence type="ECO:0000256" key="1">
    <source>
        <dbReference type="SAM" id="MobiDB-lite"/>
    </source>
</evidence>
<proteinExistence type="predicted"/>
<feature type="compositionally biased region" description="Polar residues" evidence="1">
    <location>
        <begin position="197"/>
        <end position="217"/>
    </location>
</feature>
<gene>
    <name evidence="2" type="primary">PARPA_11901.1 scaffold 44722</name>
</gene>
<dbReference type="AlphaFoldDB" id="A0A0B7NQL1"/>
<dbReference type="Proteomes" id="UP000054107">
    <property type="component" value="Unassembled WGS sequence"/>
</dbReference>